<evidence type="ECO:0000313" key="3">
    <source>
        <dbReference type="Proteomes" id="UP000782610"/>
    </source>
</evidence>
<proteinExistence type="predicted"/>
<organism evidence="2 3">
    <name type="scientific">Devosia nanyangense</name>
    <dbReference type="NCBI Taxonomy" id="1228055"/>
    <lineage>
        <taxon>Bacteria</taxon>
        <taxon>Pseudomonadati</taxon>
        <taxon>Pseudomonadota</taxon>
        <taxon>Alphaproteobacteria</taxon>
        <taxon>Hyphomicrobiales</taxon>
        <taxon>Devosiaceae</taxon>
        <taxon>Devosia</taxon>
    </lineage>
</organism>
<name>A0A933L3C3_9HYPH</name>
<accession>A0A933L3C3</accession>
<dbReference type="Proteomes" id="UP000782610">
    <property type="component" value="Unassembled WGS sequence"/>
</dbReference>
<dbReference type="EMBL" id="JACRAF010000048">
    <property type="protein sequence ID" value="MBI4923188.1"/>
    <property type="molecule type" value="Genomic_DNA"/>
</dbReference>
<gene>
    <name evidence="2" type="ORF">HY834_15705</name>
</gene>
<feature type="region of interest" description="Disordered" evidence="1">
    <location>
        <begin position="1"/>
        <end position="20"/>
    </location>
</feature>
<dbReference type="AlphaFoldDB" id="A0A933L3C3"/>
<reference evidence="2" key="1">
    <citation type="submission" date="2020-07" db="EMBL/GenBank/DDBJ databases">
        <title>Huge and variable diversity of episymbiotic CPR bacteria and DPANN archaea in groundwater ecosystems.</title>
        <authorList>
            <person name="He C.Y."/>
            <person name="Keren R."/>
            <person name="Whittaker M."/>
            <person name="Farag I.F."/>
            <person name="Doudna J."/>
            <person name="Cate J.H.D."/>
            <person name="Banfield J.F."/>
        </authorList>
    </citation>
    <scope>NUCLEOTIDE SEQUENCE</scope>
    <source>
        <strain evidence="2">NC_groundwater_1586_Pr3_B-0.1um_66_15</strain>
    </source>
</reference>
<comment type="caution">
    <text evidence="2">The sequence shown here is derived from an EMBL/GenBank/DDBJ whole genome shotgun (WGS) entry which is preliminary data.</text>
</comment>
<evidence type="ECO:0000313" key="2">
    <source>
        <dbReference type="EMBL" id="MBI4923188.1"/>
    </source>
</evidence>
<evidence type="ECO:0000256" key="1">
    <source>
        <dbReference type="SAM" id="MobiDB-lite"/>
    </source>
</evidence>
<sequence>MPKGARAQRGRNRRCPGRYRRGADGAAAYQGLGQIRLLEDAGAVIPLCQTPKWATDLVTAVSAAIGDAFDIMQMVDAPVGRVDAFGVGKAPVVEADPAAGMPVAPAQ</sequence>
<protein>
    <submittedName>
        <fullName evidence="2">Uncharacterized protein</fullName>
    </submittedName>
</protein>